<dbReference type="EMBL" id="MHIL01000010">
    <property type="protein sequence ID" value="OGY52044.1"/>
    <property type="molecule type" value="Genomic_DNA"/>
</dbReference>
<protein>
    <submittedName>
        <fullName evidence="3">Uncharacterized protein</fullName>
    </submittedName>
</protein>
<keyword evidence="2" id="KW-0472">Membrane</keyword>
<keyword evidence="2" id="KW-0812">Transmembrane</keyword>
<feature type="compositionally biased region" description="Low complexity" evidence="1">
    <location>
        <begin position="9"/>
        <end position="20"/>
    </location>
</feature>
<dbReference type="Proteomes" id="UP000177310">
    <property type="component" value="Unassembled WGS sequence"/>
</dbReference>
<dbReference type="AlphaFoldDB" id="A0A1G1YIF5"/>
<feature type="transmembrane region" description="Helical" evidence="2">
    <location>
        <begin position="27"/>
        <end position="48"/>
    </location>
</feature>
<feature type="region of interest" description="Disordered" evidence="1">
    <location>
        <begin position="1"/>
        <end position="20"/>
    </location>
</feature>
<organism evidence="3 4">
    <name type="scientific">Candidatus Buchananbacteria bacterium RIFCSPHIGHO2_02_FULL_56_16</name>
    <dbReference type="NCBI Taxonomy" id="1797542"/>
    <lineage>
        <taxon>Bacteria</taxon>
        <taxon>Candidatus Buchananiibacteriota</taxon>
    </lineage>
</organism>
<evidence type="ECO:0000313" key="3">
    <source>
        <dbReference type="EMBL" id="OGY52044.1"/>
    </source>
</evidence>
<evidence type="ECO:0000256" key="1">
    <source>
        <dbReference type="SAM" id="MobiDB-lite"/>
    </source>
</evidence>
<comment type="caution">
    <text evidence="3">The sequence shown here is derived from an EMBL/GenBank/DDBJ whole genome shotgun (WGS) entry which is preliminary data.</text>
</comment>
<evidence type="ECO:0000256" key="2">
    <source>
        <dbReference type="SAM" id="Phobius"/>
    </source>
</evidence>
<evidence type="ECO:0000313" key="4">
    <source>
        <dbReference type="Proteomes" id="UP000177310"/>
    </source>
</evidence>
<feature type="compositionally biased region" description="Low complexity" evidence="1">
    <location>
        <begin position="154"/>
        <end position="164"/>
    </location>
</feature>
<keyword evidence="2" id="KW-1133">Transmembrane helix</keyword>
<reference evidence="3 4" key="1">
    <citation type="journal article" date="2016" name="Nat. Commun.">
        <title>Thousands of microbial genomes shed light on interconnected biogeochemical processes in an aquifer system.</title>
        <authorList>
            <person name="Anantharaman K."/>
            <person name="Brown C.T."/>
            <person name="Hug L.A."/>
            <person name="Sharon I."/>
            <person name="Castelle C.J."/>
            <person name="Probst A.J."/>
            <person name="Thomas B.C."/>
            <person name="Singh A."/>
            <person name="Wilkins M.J."/>
            <person name="Karaoz U."/>
            <person name="Brodie E.L."/>
            <person name="Williams K.H."/>
            <person name="Hubbard S.S."/>
            <person name="Banfield J.F."/>
        </authorList>
    </citation>
    <scope>NUCLEOTIDE SEQUENCE [LARGE SCALE GENOMIC DNA]</scope>
</reference>
<proteinExistence type="predicted"/>
<name>A0A1G1YIF5_9BACT</name>
<accession>A0A1G1YIF5</accession>
<gene>
    <name evidence="3" type="ORF">A3J59_03965</name>
</gene>
<sequence>MSPIQKPMAEAPLPSAAPRPAAKKPNVWLVVSIVLAIALIGVVFTNYFGKQDQTQMTVLVPDTAGQTLLDFINEVYAGQIGTATLKGVTVESGLYQVTVSIIDPQTNQPVDQTVFLTRDGKYFVPQIVEISAVLNQFRTLQQQPPPQIPATGEPAPDANTNAAPTDEDVPATE</sequence>
<feature type="region of interest" description="Disordered" evidence="1">
    <location>
        <begin position="141"/>
        <end position="173"/>
    </location>
</feature>